<evidence type="ECO:0000256" key="1">
    <source>
        <dbReference type="ARBA" id="ARBA00007074"/>
    </source>
</evidence>
<evidence type="ECO:0000256" key="3">
    <source>
        <dbReference type="ARBA" id="ARBA00022801"/>
    </source>
</evidence>
<dbReference type="Pfam" id="PF00877">
    <property type="entry name" value="NLPC_P60"/>
    <property type="match status" value="1"/>
</dbReference>
<organism evidence="7 8">
    <name type="scientific">Agrilactobacillus composti DSM 18527 = JCM 14202</name>
    <dbReference type="NCBI Taxonomy" id="1423734"/>
    <lineage>
        <taxon>Bacteria</taxon>
        <taxon>Bacillati</taxon>
        <taxon>Bacillota</taxon>
        <taxon>Bacilli</taxon>
        <taxon>Lactobacillales</taxon>
        <taxon>Lactobacillaceae</taxon>
        <taxon>Agrilactobacillus</taxon>
    </lineage>
</organism>
<dbReference type="GO" id="GO:0006508">
    <property type="term" value="P:proteolysis"/>
    <property type="evidence" value="ECO:0007669"/>
    <property type="project" value="UniProtKB-KW"/>
</dbReference>
<dbReference type="AlphaFoldDB" id="A0A0R1Y6A1"/>
<keyword evidence="4" id="KW-0788">Thiol protease</keyword>
<evidence type="ECO:0000313" key="7">
    <source>
        <dbReference type="EMBL" id="KRM36324.1"/>
    </source>
</evidence>
<dbReference type="PROSITE" id="PS51935">
    <property type="entry name" value="NLPC_P60"/>
    <property type="match status" value="1"/>
</dbReference>
<dbReference type="STRING" id="1423734.FC83_GL003079"/>
<feature type="domain" description="NlpC/P60" evidence="6">
    <location>
        <begin position="120"/>
        <end position="239"/>
    </location>
</feature>
<dbReference type="InterPro" id="IPR038765">
    <property type="entry name" value="Papain-like_cys_pep_sf"/>
</dbReference>
<dbReference type="InterPro" id="IPR051794">
    <property type="entry name" value="PG_Endopeptidase_C40"/>
</dbReference>
<keyword evidence="8" id="KW-1185">Reference proteome</keyword>
<evidence type="ECO:0000256" key="4">
    <source>
        <dbReference type="ARBA" id="ARBA00022807"/>
    </source>
</evidence>
<dbReference type="eggNOG" id="COG0791">
    <property type="taxonomic scope" value="Bacteria"/>
</dbReference>
<dbReference type="PANTHER" id="PTHR47359">
    <property type="entry name" value="PEPTIDOGLYCAN DL-ENDOPEPTIDASE CWLO"/>
    <property type="match status" value="1"/>
</dbReference>
<evidence type="ECO:0000259" key="6">
    <source>
        <dbReference type="PROSITE" id="PS51935"/>
    </source>
</evidence>
<comment type="caution">
    <text evidence="7">The sequence shown here is derived from an EMBL/GenBank/DDBJ whole genome shotgun (WGS) entry which is preliminary data.</text>
</comment>
<keyword evidence="2" id="KW-0645">Protease</keyword>
<keyword evidence="5" id="KW-0732">Signal</keyword>
<keyword evidence="3" id="KW-0378">Hydrolase</keyword>
<accession>A0A0R1Y6A1</accession>
<proteinExistence type="inferred from homology"/>
<dbReference type="EMBL" id="AZGA01000005">
    <property type="protein sequence ID" value="KRM36324.1"/>
    <property type="molecule type" value="Genomic_DNA"/>
</dbReference>
<evidence type="ECO:0000256" key="5">
    <source>
        <dbReference type="SAM" id="SignalP"/>
    </source>
</evidence>
<dbReference type="PANTHER" id="PTHR47359:SF3">
    <property type="entry name" value="NLP_P60 DOMAIN-CONTAINING PROTEIN-RELATED"/>
    <property type="match status" value="1"/>
</dbReference>
<evidence type="ECO:0000313" key="8">
    <source>
        <dbReference type="Proteomes" id="UP000051236"/>
    </source>
</evidence>
<evidence type="ECO:0000256" key="2">
    <source>
        <dbReference type="ARBA" id="ARBA00022670"/>
    </source>
</evidence>
<gene>
    <name evidence="7" type="ORF">FC83_GL003079</name>
</gene>
<dbReference type="InterPro" id="IPR000064">
    <property type="entry name" value="NLP_P60_dom"/>
</dbReference>
<sequence>MEEYILNLFKKVTLSIAAAGMLGVSSLALNNNTNTAQAATTGDVVTVSWDGEAASAYAKPTEDSNVTNYLGKATSWKVVAVQKDGNGQTWYEVGANQWLPASVVTDGWSVSQAPVATNATTDAQKVIDLAKQQIGKPYVWGAKGPNSFDCSGLMHYVFQQALGKEIGGWTVPQESAGTQVSVENAQAGDLLFWGGHGATYHVALALGNGQYLHAPQPGQNVTIANISPYFWPSFAVHVN</sequence>
<protein>
    <recommendedName>
        <fullName evidence="6">NlpC/P60 domain-containing protein</fullName>
    </recommendedName>
</protein>
<dbReference type="PATRIC" id="fig|1423734.3.peg.3128"/>
<dbReference type="GO" id="GO:0008234">
    <property type="term" value="F:cysteine-type peptidase activity"/>
    <property type="evidence" value="ECO:0007669"/>
    <property type="project" value="UniProtKB-KW"/>
</dbReference>
<reference evidence="7 8" key="1">
    <citation type="journal article" date="2015" name="Genome Announc.">
        <title>Expanding the biotechnology potential of lactobacilli through comparative genomics of 213 strains and associated genera.</title>
        <authorList>
            <person name="Sun Z."/>
            <person name="Harris H.M."/>
            <person name="McCann A."/>
            <person name="Guo C."/>
            <person name="Argimon S."/>
            <person name="Zhang W."/>
            <person name="Yang X."/>
            <person name="Jeffery I.B."/>
            <person name="Cooney J.C."/>
            <person name="Kagawa T.F."/>
            <person name="Liu W."/>
            <person name="Song Y."/>
            <person name="Salvetti E."/>
            <person name="Wrobel A."/>
            <person name="Rasinkangas P."/>
            <person name="Parkhill J."/>
            <person name="Rea M.C."/>
            <person name="O'Sullivan O."/>
            <person name="Ritari J."/>
            <person name="Douillard F.P."/>
            <person name="Paul Ross R."/>
            <person name="Yang R."/>
            <person name="Briner A.E."/>
            <person name="Felis G.E."/>
            <person name="de Vos W.M."/>
            <person name="Barrangou R."/>
            <person name="Klaenhammer T.R."/>
            <person name="Caufield P.W."/>
            <person name="Cui Y."/>
            <person name="Zhang H."/>
            <person name="O'Toole P.W."/>
        </authorList>
    </citation>
    <scope>NUCLEOTIDE SEQUENCE [LARGE SCALE GENOMIC DNA]</scope>
    <source>
        <strain evidence="7 8">DSM 18527</strain>
    </source>
</reference>
<dbReference type="SUPFAM" id="SSF54001">
    <property type="entry name" value="Cysteine proteinases"/>
    <property type="match status" value="1"/>
</dbReference>
<dbReference type="Gene3D" id="3.90.1720.10">
    <property type="entry name" value="endopeptidase domain like (from Nostoc punctiforme)"/>
    <property type="match status" value="1"/>
</dbReference>
<feature type="chain" id="PRO_5038544409" description="NlpC/P60 domain-containing protein" evidence="5">
    <location>
        <begin position="31"/>
        <end position="239"/>
    </location>
</feature>
<comment type="similarity">
    <text evidence="1">Belongs to the peptidase C40 family.</text>
</comment>
<dbReference type="Proteomes" id="UP000051236">
    <property type="component" value="Unassembled WGS sequence"/>
</dbReference>
<feature type="signal peptide" evidence="5">
    <location>
        <begin position="1"/>
        <end position="30"/>
    </location>
</feature>
<name>A0A0R1Y6A1_9LACO</name>